<name>D8LJH5_ECTSI</name>
<gene>
    <name evidence="1" type="ORF">Esi_0258_0045</name>
</gene>
<dbReference type="InParanoid" id="D8LJH5"/>
<evidence type="ECO:0000313" key="2">
    <source>
        <dbReference type="Proteomes" id="UP000002630"/>
    </source>
</evidence>
<organism evidence="1 2">
    <name type="scientific">Ectocarpus siliculosus</name>
    <name type="common">Brown alga</name>
    <name type="synonym">Conferva siliculosa</name>
    <dbReference type="NCBI Taxonomy" id="2880"/>
    <lineage>
        <taxon>Eukaryota</taxon>
        <taxon>Sar</taxon>
        <taxon>Stramenopiles</taxon>
        <taxon>Ochrophyta</taxon>
        <taxon>PX clade</taxon>
        <taxon>Phaeophyceae</taxon>
        <taxon>Ectocarpales</taxon>
        <taxon>Ectocarpaceae</taxon>
        <taxon>Ectocarpus</taxon>
    </lineage>
</organism>
<accession>D8LJH5</accession>
<proteinExistence type="predicted"/>
<evidence type="ECO:0000313" key="1">
    <source>
        <dbReference type="EMBL" id="CBN75976.1"/>
    </source>
</evidence>
<sequence>MAMEGKKGDIIALQTKLRDSLKQELARVRVNAEAKENMSPVYAFYAMALYPASPFSVGFTAHLRRTRNNSHGWLDVRALYNCVLEAFTEDDAAYFSANDNKRLAAVVRMAEKWIPVLMSFVGGSYKDDGMGRDVFQTGITKKVFKKGFGRIERKFPALTNTSTLISGCNTRSGELIPAFVSTSTTVVPVNKQVLLEYIDPCTEKGYDARVMYLTFAVLVVDRALSRGQKCDDVPQRFHDLWAAMPNCTKPLKDALLSSADDLVLRDSNGEIGEYFFDDSRLRFFDAQKADSGVGVSGVGKDQGVSGNPQSSKSSRVVATCARGIFYGSVPTSFLKDLGVVTDAGNKAVYVTLAVDDEDYLEDS</sequence>
<keyword evidence="2" id="KW-1185">Reference proteome</keyword>
<protein>
    <submittedName>
        <fullName evidence="1">Uncharacterized protein</fullName>
    </submittedName>
</protein>
<dbReference type="EMBL" id="FN649760">
    <property type="protein sequence ID" value="CBN75976.1"/>
    <property type="molecule type" value="Genomic_DNA"/>
</dbReference>
<reference evidence="1 2" key="1">
    <citation type="journal article" date="2010" name="Nature">
        <title>The Ectocarpus genome and the independent evolution of multicellularity in brown algae.</title>
        <authorList>
            <person name="Cock J.M."/>
            <person name="Sterck L."/>
            <person name="Rouze P."/>
            <person name="Scornet D."/>
            <person name="Allen A.E."/>
            <person name="Amoutzias G."/>
            <person name="Anthouard V."/>
            <person name="Artiguenave F."/>
            <person name="Aury J.M."/>
            <person name="Badger J.H."/>
            <person name="Beszteri B."/>
            <person name="Billiau K."/>
            <person name="Bonnet E."/>
            <person name="Bothwell J.H."/>
            <person name="Bowler C."/>
            <person name="Boyen C."/>
            <person name="Brownlee C."/>
            <person name="Carrano C.J."/>
            <person name="Charrier B."/>
            <person name="Cho G.Y."/>
            <person name="Coelho S.M."/>
            <person name="Collen J."/>
            <person name="Corre E."/>
            <person name="Da Silva C."/>
            <person name="Delage L."/>
            <person name="Delaroque N."/>
            <person name="Dittami S.M."/>
            <person name="Doulbeau S."/>
            <person name="Elias M."/>
            <person name="Farnham G."/>
            <person name="Gachon C.M."/>
            <person name="Gschloessl B."/>
            <person name="Heesch S."/>
            <person name="Jabbari K."/>
            <person name="Jubin C."/>
            <person name="Kawai H."/>
            <person name="Kimura K."/>
            <person name="Kloareg B."/>
            <person name="Kupper F.C."/>
            <person name="Lang D."/>
            <person name="Le Bail A."/>
            <person name="Leblanc C."/>
            <person name="Lerouge P."/>
            <person name="Lohr M."/>
            <person name="Lopez P.J."/>
            <person name="Martens C."/>
            <person name="Maumus F."/>
            <person name="Michel G."/>
            <person name="Miranda-Saavedra D."/>
            <person name="Morales J."/>
            <person name="Moreau H."/>
            <person name="Motomura T."/>
            <person name="Nagasato C."/>
            <person name="Napoli C.A."/>
            <person name="Nelson D.R."/>
            <person name="Nyvall-Collen P."/>
            <person name="Peters A.F."/>
            <person name="Pommier C."/>
            <person name="Potin P."/>
            <person name="Poulain J."/>
            <person name="Quesneville H."/>
            <person name="Read B."/>
            <person name="Rensing S.A."/>
            <person name="Ritter A."/>
            <person name="Rousvoal S."/>
            <person name="Samanta M."/>
            <person name="Samson G."/>
            <person name="Schroeder D.C."/>
            <person name="Segurens B."/>
            <person name="Strittmatter M."/>
            <person name="Tonon T."/>
            <person name="Tregear J.W."/>
            <person name="Valentin K."/>
            <person name="von Dassow P."/>
            <person name="Yamagishi T."/>
            <person name="Van de Peer Y."/>
            <person name="Wincker P."/>
        </authorList>
    </citation>
    <scope>NUCLEOTIDE SEQUENCE [LARGE SCALE GENOMIC DNA]</scope>
    <source>
        <strain evidence="2">Ec32 / CCAP1310/4</strain>
    </source>
</reference>
<dbReference type="AlphaFoldDB" id="D8LJH5"/>
<dbReference type="Proteomes" id="UP000002630">
    <property type="component" value="Unassembled WGS sequence"/>
</dbReference>